<feature type="region of interest" description="Disordered" evidence="1">
    <location>
        <begin position="1"/>
        <end position="24"/>
    </location>
</feature>
<dbReference type="EMBL" id="CAFZ01000138">
    <property type="protein sequence ID" value="CCA71877.1"/>
    <property type="molecule type" value="Genomic_DNA"/>
</dbReference>
<dbReference type="HOGENOM" id="CLU_1563474_0_0_1"/>
<gene>
    <name evidence="2" type="ORF">PIIN_05812</name>
</gene>
<dbReference type="InParanoid" id="G4TKN1"/>
<evidence type="ECO:0000313" key="2">
    <source>
        <dbReference type="EMBL" id="CCA71877.1"/>
    </source>
</evidence>
<keyword evidence="3" id="KW-1185">Reference proteome</keyword>
<name>G4TKN1_SERID</name>
<dbReference type="AlphaFoldDB" id="G4TKN1"/>
<feature type="compositionally biased region" description="Polar residues" evidence="1">
    <location>
        <begin position="9"/>
        <end position="22"/>
    </location>
</feature>
<sequence length="171" mass="18391">MNPRIAPKPSQSTQADSKTETIVSPGEAERGLFLSSPETVDSFGSVASGLERIGTALMSSDGGVLLMRQSRRLECLSKARLQAFTETLYEKKWGSLSRFPAMHAAANHAVIHGGSGSTHIKHGIAPDTRLRASLSGMISDVRRLLGEQCFIQGDVALTVGLLEIDSRTVIW</sequence>
<reference evidence="2 3" key="1">
    <citation type="journal article" date="2011" name="PLoS Pathog.">
        <title>Endophytic Life Strategies Decoded by Genome and Transcriptome Analyses of the Mutualistic Root Symbiont Piriformospora indica.</title>
        <authorList>
            <person name="Zuccaro A."/>
            <person name="Lahrmann U."/>
            <person name="Guldener U."/>
            <person name="Langen G."/>
            <person name="Pfiffi S."/>
            <person name="Biedenkopf D."/>
            <person name="Wong P."/>
            <person name="Samans B."/>
            <person name="Grimm C."/>
            <person name="Basiewicz M."/>
            <person name="Murat C."/>
            <person name="Martin F."/>
            <person name="Kogel K.H."/>
        </authorList>
    </citation>
    <scope>NUCLEOTIDE SEQUENCE [LARGE SCALE GENOMIC DNA]</scope>
    <source>
        <strain evidence="2 3">DSM 11827</strain>
    </source>
</reference>
<organism evidence="2 3">
    <name type="scientific">Serendipita indica (strain DSM 11827)</name>
    <name type="common">Root endophyte fungus</name>
    <name type="synonym">Piriformospora indica</name>
    <dbReference type="NCBI Taxonomy" id="1109443"/>
    <lineage>
        <taxon>Eukaryota</taxon>
        <taxon>Fungi</taxon>
        <taxon>Dikarya</taxon>
        <taxon>Basidiomycota</taxon>
        <taxon>Agaricomycotina</taxon>
        <taxon>Agaricomycetes</taxon>
        <taxon>Sebacinales</taxon>
        <taxon>Serendipitaceae</taxon>
        <taxon>Serendipita</taxon>
    </lineage>
</organism>
<evidence type="ECO:0000256" key="1">
    <source>
        <dbReference type="SAM" id="MobiDB-lite"/>
    </source>
</evidence>
<accession>G4TKN1</accession>
<proteinExistence type="predicted"/>
<comment type="caution">
    <text evidence="2">The sequence shown here is derived from an EMBL/GenBank/DDBJ whole genome shotgun (WGS) entry which is preliminary data.</text>
</comment>
<evidence type="ECO:0000313" key="3">
    <source>
        <dbReference type="Proteomes" id="UP000007148"/>
    </source>
</evidence>
<protein>
    <submittedName>
        <fullName evidence="2">Uncharacterized protein</fullName>
    </submittedName>
</protein>
<dbReference type="Proteomes" id="UP000007148">
    <property type="component" value="Unassembled WGS sequence"/>
</dbReference>